<keyword evidence="3" id="KW-1185">Reference proteome</keyword>
<feature type="compositionally biased region" description="Low complexity" evidence="1">
    <location>
        <begin position="155"/>
        <end position="166"/>
    </location>
</feature>
<feature type="compositionally biased region" description="Polar residues" evidence="1">
    <location>
        <begin position="27"/>
        <end position="41"/>
    </location>
</feature>
<dbReference type="GeneID" id="9056932"/>
<dbReference type="Proteomes" id="UP000007800">
    <property type="component" value="Unassembled WGS sequence"/>
</dbReference>
<accession>C5KWC5</accession>
<feature type="compositionally biased region" description="Basic and acidic residues" evidence="1">
    <location>
        <begin position="60"/>
        <end position="83"/>
    </location>
</feature>
<dbReference type="InParanoid" id="C5KWC5"/>
<proteinExistence type="predicted"/>
<reference evidence="2 3" key="1">
    <citation type="submission" date="2008-07" db="EMBL/GenBank/DDBJ databases">
        <authorList>
            <person name="El-Sayed N."/>
            <person name="Caler E."/>
            <person name="Inman J."/>
            <person name="Amedeo P."/>
            <person name="Hass B."/>
            <person name="Wortman J."/>
        </authorList>
    </citation>
    <scope>NUCLEOTIDE SEQUENCE [LARGE SCALE GENOMIC DNA]</scope>
    <source>
        <strain evidence="3">ATCC 50983 / TXsc</strain>
    </source>
</reference>
<evidence type="ECO:0000313" key="2">
    <source>
        <dbReference type="EMBL" id="EER11236.1"/>
    </source>
</evidence>
<dbReference type="RefSeq" id="XP_002779441.1">
    <property type="nucleotide sequence ID" value="XM_002779395.1"/>
</dbReference>
<sequence length="193" mass="21107">MGARSYPASSSSSWTASRRLPSRWTLGRQSVESLPLSTPESSCVGYPSHPRMNAARHCARREPSSPKLVRDPREMSSCSKDRANQGVKPEPLIITGFEEFDEEPVERRRESGRVLIGSAEDIYEVGKKVEPNSVGGNDDQERYSLASEEHHIHVPSSSSASSLPLGGADGYRFTSIDFMDSHKSGVLSRNSAG</sequence>
<organism evidence="3">
    <name type="scientific">Perkinsus marinus (strain ATCC 50983 / TXsc)</name>
    <dbReference type="NCBI Taxonomy" id="423536"/>
    <lineage>
        <taxon>Eukaryota</taxon>
        <taxon>Sar</taxon>
        <taxon>Alveolata</taxon>
        <taxon>Perkinsozoa</taxon>
        <taxon>Perkinsea</taxon>
        <taxon>Perkinsida</taxon>
        <taxon>Perkinsidae</taxon>
        <taxon>Perkinsus</taxon>
    </lineage>
</organism>
<protein>
    <submittedName>
        <fullName evidence="2">Uncharacterized protein</fullName>
    </submittedName>
</protein>
<feature type="region of interest" description="Disordered" evidence="1">
    <location>
        <begin position="128"/>
        <end position="166"/>
    </location>
</feature>
<name>C5KWC5_PERM5</name>
<evidence type="ECO:0000256" key="1">
    <source>
        <dbReference type="SAM" id="MobiDB-lite"/>
    </source>
</evidence>
<feature type="compositionally biased region" description="Basic and acidic residues" evidence="1">
    <location>
        <begin position="139"/>
        <end position="152"/>
    </location>
</feature>
<dbReference type="OrthoDB" id="482163at2759"/>
<feature type="region of interest" description="Disordered" evidence="1">
    <location>
        <begin position="25"/>
        <end position="91"/>
    </location>
</feature>
<evidence type="ECO:0000313" key="3">
    <source>
        <dbReference type="Proteomes" id="UP000007800"/>
    </source>
</evidence>
<gene>
    <name evidence="2" type="ORF">Pmar_PMAR014537</name>
</gene>
<dbReference type="EMBL" id="GG676994">
    <property type="protein sequence ID" value="EER11236.1"/>
    <property type="molecule type" value="Genomic_DNA"/>
</dbReference>
<dbReference type="AlphaFoldDB" id="C5KWC5"/>